<evidence type="ECO:0000256" key="1">
    <source>
        <dbReference type="ARBA" id="ARBA00022729"/>
    </source>
</evidence>
<dbReference type="PANTHER" id="PTHR38098:SF1">
    <property type="entry name" value="LPS-ASSEMBLY LIPOPROTEIN LPTE"/>
    <property type="match status" value="1"/>
</dbReference>
<dbReference type="RefSeq" id="WP_265048578.1">
    <property type="nucleotide sequence ID" value="NZ_CP100390.1"/>
</dbReference>
<keyword evidence="8" id="KW-1185">Reference proteome</keyword>
<evidence type="ECO:0000256" key="3">
    <source>
        <dbReference type="ARBA" id="ARBA00023139"/>
    </source>
</evidence>
<dbReference type="PROSITE" id="PS51257">
    <property type="entry name" value="PROKAR_LIPOPROTEIN"/>
    <property type="match status" value="1"/>
</dbReference>
<evidence type="ECO:0000313" key="7">
    <source>
        <dbReference type="EMBL" id="UZE97097.1"/>
    </source>
</evidence>
<organism evidence="7 8">
    <name type="scientific">Alkalimarinus alittae</name>
    <dbReference type="NCBI Taxonomy" id="2961619"/>
    <lineage>
        <taxon>Bacteria</taxon>
        <taxon>Pseudomonadati</taxon>
        <taxon>Pseudomonadota</taxon>
        <taxon>Gammaproteobacteria</taxon>
        <taxon>Alteromonadales</taxon>
        <taxon>Alteromonadaceae</taxon>
        <taxon>Alkalimarinus</taxon>
    </lineage>
</organism>
<dbReference type="Pfam" id="PF04390">
    <property type="entry name" value="LptE"/>
    <property type="match status" value="1"/>
</dbReference>
<accession>A0ABY6N537</accession>
<keyword evidence="3 6" id="KW-0564">Palmitate</keyword>
<reference evidence="7" key="1">
    <citation type="submission" date="2022-06" db="EMBL/GenBank/DDBJ databases">
        <title>Alkalimarinus sp. nov., isolated from gut of a Alitta virens.</title>
        <authorList>
            <person name="Yang A.I."/>
            <person name="Shin N.-R."/>
        </authorList>
    </citation>
    <scope>NUCLEOTIDE SEQUENCE</scope>
    <source>
        <strain evidence="7">A2M4</strain>
    </source>
</reference>
<evidence type="ECO:0000256" key="5">
    <source>
        <dbReference type="ARBA" id="ARBA00023288"/>
    </source>
</evidence>
<dbReference type="InterPro" id="IPR007485">
    <property type="entry name" value="LPS_assembly_LptE"/>
</dbReference>
<evidence type="ECO:0000256" key="4">
    <source>
        <dbReference type="ARBA" id="ARBA00023237"/>
    </source>
</evidence>
<dbReference type="HAMAP" id="MF_01186">
    <property type="entry name" value="LPS_assembly_LptE"/>
    <property type="match status" value="1"/>
</dbReference>
<dbReference type="PANTHER" id="PTHR38098">
    <property type="entry name" value="LPS-ASSEMBLY LIPOPROTEIN LPTE"/>
    <property type="match status" value="1"/>
</dbReference>
<comment type="function">
    <text evidence="6">Together with LptD, is involved in the assembly of lipopolysaccharide (LPS) at the surface of the outer membrane. Required for the proper assembly of LptD. Binds LPS and may serve as the LPS recognition site at the outer membrane.</text>
</comment>
<evidence type="ECO:0000256" key="6">
    <source>
        <dbReference type="HAMAP-Rule" id="MF_01186"/>
    </source>
</evidence>
<evidence type="ECO:0000256" key="2">
    <source>
        <dbReference type="ARBA" id="ARBA00023136"/>
    </source>
</evidence>
<protein>
    <recommendedName>
        <fullName evidence="6">LPS-assembly lipoprotein LptE</fullName>
    </recommendedName>
</protein>
<dbReference type="Proteomes" id="UP001163739">
    <property type="component" value="Chromosome"/>
</dbReference>
<evidence type="ECO:0000313" key="8">
    <source>
        <dbReference type="Proteomes" id="UP001163739"/>
    </source>
</evidence>
<dbReference type="EMBL" id="CP100390">
    <property type="protein sequence ID" value="UZE97097.1"/>
    <property type="molecule type" value="Genomic_DNA"/>
</dbReference>
<gene>
    <name evidence="6 7" type="primary">lptE</name>
    <name evidence="7" type="ORF">NKI27_04930</name>
</gene>
<keyword evidence="4 6" id="KW-0998">Cell outer membrane</keyword>
<keyword evidence="1 6" id="KW-0732">Signal</keyword>
<keyword evidence="5 6" id="KW-0449">Lipoprotein</keyword>
<keyword evidence="2 6" id="KW-0472">Membrane</keyword>
<comment type="subunit">
    <text evidence="6">Component of the lipopolysaccharide transport and assembly complex. Interacts with LptD.</text>
</comment>
<comment type="similarity">
    <text evidence="6">Belongs to the LptE lipoprotein family.</text>
</comment>
<name>A0ABY6N537_9ALTE</name>
<proteinExistence type="inferred from homology"/>
<dbReference type="Gene3D" id="3.30.160.150">
    <property type="entry name" value="Lipoprotein like domain"/>
    <property type="match status" value="1"/>
</dbReference>
<comment type="subcellular location">
    <subcellularLocation>
        <location evidence="6">Cell outer membrane</location>
        <topology evidence="6">Lipid-anchor</topology>
    </subcellularLocation>
</comment>
<sequence length="178" mass="20007">MFHRKRSLFSISVIALVLSACGFQLRGSVAIPVELHQLSLHCSNELSKVLCQTLNKQLTLNDVNLVEDNKADYILSITSLNSSRRAVSITNRAVAVEYEVTNKATFNLIAADQTIIIDNATTSARQTYRFDEDNVISKTREEEQVKEQINKLLASKIISRLTPYNKLRIEKIKAAQAQ</sequence>